<reference evidence="2 3" key="1">
    <citation type="submission" date="2018-10" db="EMBL/GenBank/DDBJ databases">
        <authorList>
            <person name="Ekblom R."/>
            <person name="Jareborg N."/>
        </authorList>
    </citation>
    <scope>NUCLEOTIDE SEQUENCE [LARGE SCALE GENOMIC DNA]</scope>
    <source>
        <tissue evidence="2">Muscle</tissue>
    </source>
</reference>
<evidence type="ECO:0000313" key="2">
    <source>
        <dbReference type="EMBL" id="VCW67718.1"/>
    </source>
</evidence>
<dbReference type="AlphaFoldDB" id="A0A9X9LGP0"/>
<feature type="non-terminal residue" evidence="2">
    <location>
        <position position="77"/>
    </location>
</feature>
<comment type="caution">
    <text evidence="2">The sequence shown here is derived from an EMBL/GenBank/DDBJ whole genome shotgun (WGS) entry which is preliminary data.</text>
</comment>
<feature type="compositionally biased region" description="Basic and acidic residues" evidence="1">
    <location>
        <begin position="48"/>
        <end position="62"/>
    </location>
</feature>
<proteinExistence type="predicted"/>
<protein>
    <submittedName>
        <fullName evidence="2">Uncharacterized protein</fullName>
    </submittedName>
</protein>
<name>A0A9X9LGP0_GULGU</name>
<sequence length="77" mass="8324">MMSHDEGSKSETEASDTKISETSVGSLDYKSLQDLTIIENDTPPLDSGSERCVIDSDSDRGIGLESDLEEPLKDSES</sequence>
<evidence type="ECO:0000313" key="3">
    <source>
        <dbReference type="Proteomes" id="UP000269945"/>
    </source>
</evidence>
<organism evidence="2 3">
    <name type="scientific">Gulo gulo</name>
    <name type="common">Wolverine</name>
    <name type="synonym">Gluton</name>
    <dbReference type="NCBI Taxonomy" id="48420"/>
    <lineage>
        <taxon>Eukaryota</taxon>
        <taxon>Metazoa</taxon>
        <taxon>Chordata</taxon>
        <taxon>Craniata</taxon>
        <taxon>Vertebrata</taxon>
        <taxon>Euteleostomi</taxon>
        <taxon>Mammalia</taxon>
        <taxon>Eutheria</taxon>
        <taxon>Laurasiatheria</taxon>
        <taxon>Carnivora</taxon>
        <taxon>Caniformia</taxon>
        <taxon>Musteloidea</taxon>
        <taxon>Mustelidae</taxon>
        <taxon>Guloninae</taxon>
        <taxon>Gulo</taxon>
    </lineage>
</organism>
<feature type="compositionally biased region" description="Basic and acidic residues" evidence="1">
    <location>
        <begin position="1"/>
        <end position="19"/>
    </location>
</feature>
<accession>A0A9X9LGP0</accession>
<keyword evidence="3" id="KW-1185">Reference proteome</keyword>
<feature type="region of interest" description="Disordered" evidence="1">
    <location>
        <begin position="1"/>
        <end position="77"/>
    </location>
</feature>
<dbReference type="EMBL" id="CYRY02003033">
    <property type="protein sequence ID" value="VCW67718.1"/>
    <property type="molecule type" value="Genomic_DNA"/>
</dbReference>
<dbReference type="Proteomes" id="UP000269945">
    <property type="component" value="Unassembled WGS sequence"/>
</dbReference>
<evidence type="ECO:0000256" key="1">
    <source>
        <dbReference type="SAM" id="MobiDB-lite"/>
    </source>
</evidence>
<gene>
    <name evidence="2" type="ORF">BN2614_LOCUS1</name>
</gene>